<sequence>MDAKNAQRRDELKAMIDQRFQGVVSDRTYNHLRHVVGNHEAQLSQTPIRWLEFSANEARERREYMRHIRATIRRVYKNFEFQHRHVIIIMMVPLEELGPVGLLSYGRPPQALVDTLHLIYNFQRHFLQKKAPKEANSADFQPQDEQTGDASTTRKSRSEAEKNECKRLDKNVCIVTETAHPHACHIVPFSFNSSEANAKKTRTYIDAIGVMFGQGFLQEWKNKLAGSNPHARGASDKHWNMLCLSPQLHDWWGRGYFAFEFVGYVRQGENARIALKFHWMPKTTFSSHGEESIPVHWGNIQSALQDHHNALPTTSKFPRDSQKHPGVVRAFLRNGEQLATDQIFIVERPFKVMPNFKAMIDLQFAAIKMLALCGGAGNHELLGLDDDDDTAAGASVGGFNASVQSPSIAPSHVDSTREPDVQLAGLRI</sequence>
<feature type="region of interest" description="Disordered" evidence="1">
    <location>
        <begin position="133"/>
        <end position="162"/>
    </location>
</feature>
<evidence type="ECO:0000256" key="1">
    <source>
        <dbReference type="SAM" id="MobiDB-lite"/>
    </source>
</evidence>
<evidence type="ECO:0000313" key="4">
    <source>
        <dbReference type="Proteomes" id="UP000582016"/>
    </source>
</evidence>
<name>A0A8H5NBG5_9HYPO</name>
<accession>A0A8H5NBG5</accession>
<dbReference type="EMBL" id="JAAOAQ010000264">
    <property type="protein sequence ID" value="KAF5558743.1"/>
    <property type="molecule type" value="Genomic_DNA"/>
</dbReference>
<gene>
    <name evidence="3" type="ORF">FPHYL_7334</name>
</gene>
<evidence type="ECO:0000259" key="2">
    <source>
        <dbReference type="Pfam" id="PF13391"/>
    </source>
</evidence>
<evidence type="ECO:0000313" key="3">
    <source>
        <dbReference type="EMBL" id="KAF5558743.1"/>
    </source>
</evidence>
<feature type="compositionally biased region" description="Polar residues" evidence="1">
    <location>
        <begin position="138"/>
        <end position="153"/>
    </location>
</feature>
<dbReference type="OrthoDB" id="5416097at2759"/>
<feature type="domain" description="HNH nuclease" evidence="2">
    <location>
        <begin position="173"/>
        <end position="260"/>
    </location>
</feature>
<dbReference type="InterPro" id="IPR003615">
    <property type="entry name" value="HNH_nuc"/>
</dbReference>
<keyword evidence="4" id="KW-1185">Reference proteome</keyword>
<dbReference type="AlphaFoldDB" id="A0A8H5NBG5"/>
<reference evidence="3 4" key="1">
    <citation type="submission" date="2020-05" db="EMBL/GenBank/DDBJ databases">
        <title>Identification and distribution of gene clusters putatively required for synthesis of sphingolipid metabolism inhibitors in phylogenetically diverse species of the filamentous fungus Fusarium.</title>
        <authorList>
            <person name="Kim H.-S."/>
            <person name="Busman M."/>
            <person name="Brown D.W."/>
            <person name="Divon H."/>
            <person name="Uhlig S."/>
            <person name="Proctor R.H."/>
        </authorList>
    </citation>
    <scope>NUCLEOTIDE SEQUENCE [LARGE SCALE GENOMIC DNA]</scope>
    <source>
        <strain evidence="3 4">NRRL 13617</strain>
    </source>
</reference>
<dbReference type="Pfam" id="PF13391">
    <property type="entry name" value="HNH_2"/>
    <property type="match status" value="1"/>
</dbReference>
<dbReference type="Proteomes" id="UP000582016">
    <property type="component" value="Unassembled WGS sequence"/>
</dbReference>
<proteinExistence type="predicted"/>
<comment type="caution">
    <text evidence="3">The sequence shown here is derived from an EMBL/GenBank/DDBJ whole genome shotgun (WGS) entry which is preliminary data.</text>
</comment>
<protein>
    <recommendedName>
        <fullName evidence="2">HNH nuclease domain-containing protein</fullName>
    </recommendedName>
</protein>
<organism evidence="3 4">
    <name type="scientific">Fusarium phyllophilum</name>
    <dbReference type="NCBI Taxonomy" id="47803"/>
    <lineage>
        <taxon>Eukaryota</taxon>
        <taxon>Fungi</taxon>
        <taxon>Dikarya</taxon>
        <taxon>Ascomycota</taxon>
        <taxon>Pezizomycotina</taxon>
        <taxon>Sordariomycetes</taxon>
        <taxon>Hypocreomycetidae</taxon>
        <taxon>Hypocreales</taxon>
        <taxon>Nectriaceae</taxon>
        <taxon>Fusarium</taxon>
        <taxon>Fusarium fujikuroi species complex</taxon>
    </lineage>
</organism>